<dbReference type="Proteomes" id="UP001415857">
    <property type="component" value="Unassembled WGS sequence"/>
</dbReference>
<dbReference type="InterPro" id="IPR038005">
    <property type="entry name" value="RX-like_CC"/>
</dbReference>
<dbReference type="InterPro" id="IPR027417">
    <property type="entry name" value="P-loop_NTPase"/>
</dbReference>
<dbReference type="PRINTS" id="PR00364">
    <property type="entry name" value="DISEASERSIST"/>
</dbReference>
<evidence type="ECO:0000313" key="6">
    <source>
        <dbReference type="EMBL" id="KAK9267627.1"/>
    </source>
</evidence>
<comment type="caution">
    <text evidence="6">The sequence shown here is derived from an EMBL/GenBank/DDBJ whole genome shotgun (WGS) entry which is preliminary data.</text>
</comment>
<feature type="domain" description="NB-ARC" evidence="4">
    <location>
        <begin position="189"/>
        <end position="320"/>
    </location>
</feature>
<evidence type="ECO:0000256" key="2">
    <source>
        <dbReference type="ARBA" id="ARBA00022741"/>
    </source>
</evidence>
<feature type="domain" description="Disease resistance N-terminal" evidence="5">
    <location>
        <begin position="8"/>
        <end position="91"/>
    </location>
</feature>
<evidence type="ECO:0000259" key="4">
    <source>
        <dbReference type="Pfam" id="PF00931"/>
    </source>
</evidence>
<dbReference type="Pfam" id="PF18052">
    <property type="entry name" value="Rx_N"/>
    <property type="match status" value="1"/>
</dbReference>
<name>A0AAP0R1F9_LIQFO</name>
<keyword evidence="1" id="KW-0677">Repeat</keyword>
<keyword evidence="2" id="KW-0547">Nucleotide-binding</keyword>
<dbReference type="GO" id="GO:0043531">
    <property type="term" value="F:ADP binding"/>
    <property type="evidence" value="ECO:0007669"/>
    <property type="project" value="InterPro"/>
</dbReference>
<sequence>MAEALTAFFLRKLGDQLIQEGEILSGVQEDIEWIKRELQAMVAFLKDADRRQQKEDRIKTWVGEVRDLVYDAEDIIDEFVIQMDAHRWNIFKYFQVRHRVSTRIKKIKRDVKEIKGRRDRYGFHVVQENAPPTSSCSSSRGPGATSPFIQEDDIVGIEDDVEQISKLLLERESRQAGDFSVWYGWFGEKLKARFDCHSWVFVSQSSDSRDVLRNVLFGFKASKGEPALDVMDAMDEGRLQERTYHYLQDKEYLLVLDDVWDARVWEELKHALPRERGQILLTTRVTTASPVEENTYVYNLQPLSDELAWGIFCKKAFRGKKTCPEDLKEFAEAIVRRCGGLPLAIVAIGGLLLSKNTNLPEWQFVLNTLDWELNHSSDLERLNTTVVVELQSPSILPEVLFLIYCSVP</sequence>
<evidence type="ECO:0000256" key="1">
    <source>
        <dbReference type="ARBA" id="ARBA00022737"/>
    </source>
</evidence>
<dbReference type="PANTHER" id="PTHR19338:SF32">
    <property type="entry name" value="OS06G0287500 PROTEIN"/>
    <property type="match status" value="1"/>
</dbReference>
<dbReference type="InterPro" id="IPR002182">
    <property type="entry name" value="NB-ARC"/>
</dbReference>
<dbReference type="GO" id="GO:0006952">
    <property type="term" value="P:defense response"/>
    <property type="evidence" value="ECO:0007669"/>
    <property type="project" value="UniProtKB-KW"/>
</dbReference>
<dbReference type="SUPFAM" id="SSF52540">
    <property type="entry name" value="P-loop containing nucleoside triphosphate hydrolases"/>
    <property type="match status" value="1"/>
</dbReference>
<dbReference type="Gene3D" id="1.20.5.4130">
    <property type="match status" value="1"/>
</dbReference>
<keyword evidence="7" id="KW-1185">Reference proteome</keyword>
<dbReference type="AlphaFoldDB" id="A0AAP0R1F9"/>
<dbReference type="EMBL" id="JBBPBK010000016">
    <property type="protein sequence ID" value="KAK9267627.1"/>
    <property type="molecule type" value="Genomic_DNA"/>
</dbReference>
<dbReference type="PANTHER" id="PTHR19338">
    <property type="entry name" value="TRANSLOCASE OF INNER MITOCHONDRIAL MEMBRANE 13 HOMOLOG"/>
    <property type="match status" value="1"/>
</dbReference>
<gene>
    <name evidence="6" type="ORF">L1049_010058</name>
</gene>
<dbReference type="InterPro" id="IPR042197">
    <property type="entry name" value="Apaf_helical"/>
</dbReference>
<evidence type="ECO:0000256" key="3">
    <source>
        <dbReference type="ARBA" id="ARBA00022821"/>
    </source>
</evidence>
<dbReference type="Gene3D" id="3.40.50.300">
    <property type="entry name" value="P-loop containing nucleotide triphosphate hydrolases"/>
    <property type="match status" value="1"/>
</dbReference>
<evidence type="ECO:0000313" key="7">
    <source>
        <dbReference type="Proteomes" id="UP001415857"/>
    </source>
</evidence>
<evidence type="ECO:0000259" key="5">
    <source>
        <dbReference type="Pfam" id="PF18052"/>
    </source>
</evidence>
<protein>
    <submittedName>
        <fullName evidence="6">Uncharacterized protein</fullName>
    </submittedName>
</protein>
<accession>A0AAP0R1F9</accession>
<proteinExistence type="predicted"/>
<reference evidence="6 7" key="1">
    <citation type="journal article" date="2024" name="Plant J.">
        <title>Genome sequences and population genomics reveal climatic adaptation and genomic divergence between two closely related sweetgum species.</title>
        <authorList>
            <person name="Xu W.Q."/>
            <person name="Ren C.Q."/>
            <person name="Zhang X.Y."/>
            <person name="Comes H.P."/>
            <person name="Liu X.H."/>
            <person name="Li Y.G."/>
            <person name="Kettle C.J."/>
            <person name="Jalonen R."/>
            <person name="Gaisberger H."/>
            <person name="Ma Y.Z."/>
            <person name="Qiu Y.X."/>
        </authorList>
    </citation>
    <scope>NUCLEOTIDE SEQUENCE [LARGE SCALE GENOMIC DNA]</scope>
    <source>
        <strain evidence="6">Hangzhou</strain>
    </source>
</reference>
<dbReference type="CDD" id="cd14798">
    <property type="entry name" value="RX-CC_like"/>
    <property type="match status" value="1"/>
</dbReference>
<keyword evidence="3" id="KW-0611">Plant defense</keyword>
<organism evidence="6 7">
    <name type="scientific">Liquidambar formosana</name>
    <name type="common">Formosan gum</name>
    <dbReference type="NCBI Taxonomy" id="63359"/>
    <lineage>
        <taxon>Eukaryota</taxon>
        <taxon>Viridiplantae</taxon>
        <taxon>Streptophyta</taxon>
        <taxon>Embryophyta</taxon>
        <taxon>Tracheophyta</taxon>
        <taxon>Spermatophyta</taxon>
        <taxon>Magnoliopsida</taxon>
        <taxon>eudicotyledons</taxon>
        <taxon>Gunneridae</taxon>
        <taxon>Pentapetalae</taxon>
        <taxon>Saxifragales</taxon>
        <taxon>Altingiaceae</taxon>
        <taxon>Liquidambar</taxon>
    </lineage>
</organism>
<dbReference type="InterPro" id="IPR041118">
    <property type="entry name" value="Rx_N"/>
</dbReference>
<dbReference type="Pfam" id="PF00931">
    <property type="entry name" value="NB-ARC"/>
    <property type="match status" value="1"/>
</dbReference>
<dbReference type="Gene3D" id="1.10.8.430">
    <property type="entry name" value="Helical domain of apoptotic protease-activating factors"/>
    <property type="match status" value="1"/>
</dbReference>